<dbReference type="PANTHER" id="PTHR11017:SF559">
    <property type="entry name" value="DISEASE RESISTANCE PROTEIN CHL1"/>
    <property type="match status" value="1"/>
</dbReference>
<evidence type="ECO:0000313" key="4">
    <source>
        <dbReference type="Proteomes" id="UP000436088"/>
    </source>
</evidence>
<keyword evidence="1" id="KW-0433">Leucine-rich repeat</keyword>
<dbReference type="PANTHER" id="PTHR11017">
    <property type="entry name" value="LEUCINE-RICH REPEAT-CONTAINING PROTEIN"/>
    <property type="match status" value="1"/>
</dbReference>
<dbReference type="SUPFAM" id="SSF52058">
    <property type="entry name" value="L domain-like"/>
    <property type="match status" value="1"/>
</dbReference>
<name>A0A6A2YFE2_HIBSY</name>
<dbReference type="GO" id="GO:0006952">
    <property type="term" value="P:defense response"/>
    <property type="evidence" value="ECO:0007669"/>
    <property type="project" value="InterPro"/>
</dbReference>
<evidence type="ECO:0000313" key="3">
    <source>
        <dbReference type="EMBL" id="KAE8678086.1"/>
    </source>
</evidence>
<dbReference type="Proteomes" id="UP000436088">
    <property type="component" value="Unassembled WGS sequence"/>
</dbReference>
<organism evidence="3 4">
    <name type="scientific">Hibiscus syriacus</name>
    <name type="common">Rose of Sharon</name>
    <dbReference type="NCBI Taxonomy" id="106335"/>
    <lineage>
        <taxon>Eukaryota</taxon>
        <taxon>Viridiplantae</taxon>
        <taxon>Streptophyta</taxon>
        <taxon>Embryophyta</taxon>
        <taxon>Tracheophyta</taxon>
        <taxon>Spermatophyta</taxon>
        <taxon>Magnoliopsida</taxon>
        <taxon>eudicotyledons</taxon>
        <taxon>Gunneridae</taxon>
        <taxon>Pentapetalae</taxon>
        <taxon>rosids</taxon>
        <taxon>malvids</taxon>
        <taxon>Malvales</taxon>
        <taxon>Malvaceae</taxon>
        <taxon>Malvoideae</taxon>
        <taxon>Hibiscus</taxon>
    </lineage>
</organism>
<dbReference type="InterPro" id="IPR032675">
    <property type="entry name" value="LRR_dom_sf"/>
</dbReference>
<dbReference type="OrthoDB" id="1733683at2759"/>
<keyword evidence="4" id="KW-1185">Reference proteome</keyword>
<reference evidence="3" key="1">
    <citation type="submission" date="2019-09" db="EMBL/GenBank/DDBJ databases">
        <title>Draft genome information of white flower Hibiscus syriacus.</title>
        <authorList>
            <person name="Kim Y.-M."/>
        </authorList>
    </citation>
    <scope>NUCLEOTIDE SEQUENCE [LARGE SCALE GENOMIC DNA]</scope>
    <source>
        <strain evidence="3">YM2019G1</strain>
    </source>
</reference>
<proteinExistence type="predicted"/>
<sequence>MLNLSVDAFSKMKNLRLLKVLWLSNCEDLRYLSNKLRLLDWLSKSLLSGFQPDNLVALRLPYSRIEQLWKRTTPLYKLKVLNLSGSKKLIRIPDFKMVPNLENLVLEG</sequence>
<gene>
    <name evidence="3" type="ORF">F3Y22_tig00111445pilonHSYRG00130</name>
</gene>
<evidence type="ECO:0000256" key="1">
    <source>
        <dbReference type="ARBA" id="ARBA00022614"/>
    </source>
</evidence>
<dbReference type="AlphaFoldDB" id="A0A6A2YFE2"/>
<dbReference type="InterPro" id="IPR044974">
    <property type="entry name" value="Disease_R_plants"/>
</dbReference>
<dbReference type="Gene3D" id="3.80.10.10">
    <property type="entry name" value="Ribonuclease Inhibitor"/>
    <property type="match status" value="1"/>
</dbReference>
<protein>
    <submittedName>
        <fullName evidence="3">Uncharacterized protein</fullName>
    </submittedName>
</protein>
<comment type="caution">
    <text evidence="3">The sequence shown here is derived from an EMBL/GenBank/DDBJ whole genome shotgun (WGS) entry which is preliminary data.</text>
</comment>
<dbReference type="EMBL" id="VEPZ02001345">
    <property type="protein sequence ID" value="KAE8678086.1"/>
    <property type="molecule type" value="Genomic_DNA"/>
</dbReference>
<dbReference type="Pfam" id="PF07725">
    <property type="entry name" value="LRR_3"/>
    <property type="match status" value="1"/>
</dbReference>
<accession>A0A6A2YFE2</accession>
<evidence type="ECO:0000256" key="2">
    <source>
        <dbReference type="ARBA" id="ARBA00022737"/>
    </source>
</evidence>
<keyword evidence="2" id="KW-0677">Repeat</keyword>
<dbReference type="InterPro" id="IPR011713">
    <property type="entry name" value="Leu-rich_rpt_3"/>
</dbReference>